<protein>
    <recommendedName>
        <fullName evidence="2">Tyrosine specific protein phosphatases domain-containing protein</fullName>
    </recommendedName>
</protein>
<reference evidence="3" key="1">
    <citation type="submission" date="2016-06" db="EMBL/GenBank/DDBJ databases">
        <authorList>
            <person name="Cuomo C."/>
            <person name="Litvintseva A."/>
            <person name="Heitman J."/>
            <person name="Chen Y."/>
            <person name="Sun S."/>
            <person name="Springer D."/>
            <person name="Dromer F."/>
            <person name="Young S."/>
            <person name="Zeng Q."/>
            <person name="Chapman S."/>
            <person name="Gujja S."/>
            <person name="Saif S."/>
            <person name="Birren B."/>
        </authorList>
    </citation>
    <scope>NUCLEOTIDE SEQUENCE</scope>
    <source>
        <strain evidence="3">CBS 7841</strain>
    </source>
</reference>
<dbReference type="VEuPathDB" id="FungiDB:L203_06433"/>
<keyword evidence="4" id="KW-1185">Reference proteome</keyword>
<gene>
    <name evidence="3" type="ORF">L203_105920</name>
</gene>
<dbReference type="InterPro" id="IPR050561">
    <property type="entry name" value="PTP"/>
</dbReference>
<dbReference type="GO" id="GO:0016791">
    <property type="term" value="F:phosphatase activity"/>
    <property type="evidence" value="ECO:0007669"/>
    <property type="project" value="UniProtKB-ARBA"/>
</dbReference>
<dbReference type="Pfam" id="PF22784">
    <property type="entry name" value="PTP-SAK"/>
    <property type="match status" value="1"/>
</dbReference>
<dbReference type="InterPro" id="IPR000387">
    <property type="entry name" value="Tyr_Pase_dom"/>
</dbReference>
<dbReference type="Proteomes" id="UP000094043">
    <property type="component" value="Chromosome 8"/>
</dbReference>
<dbReference type="InterPro" id="IPR057023">
    <property type="entry name" value="PTP-SAK"/>
</dbReference>
<evidence type="ECO:0000256" key="1">
    <source>
        <dbReference type="ARBA" id="ARBA00022801"/>
    </source>
</evidence>
<evidence type="ECO:0000259" key="2">
    <source>
        <dbReference type="PROSITE" id="PS50056"/>
    </source>
</evidence>
<dbReference type="AlphaFoldDB" id="A0A1E3HJ29"/>
<dbReference type="OrthoDB" id="266663at2759"/>
<sequence length="639" mass="70614">MQQQCQESLPLTQALQLSEAVGATFFDVPNIAQISASSDLLSKHQEVLHEEWRVAQTRRVYECARLCSQWPQSGYNLMKHGPRGAAIYYQPQSFCNPHHVANVMNRQAELERYLCTTSGTFFSCRRPSLSRVQHRSQSRSSDDDEDGTETEHSLSSEKGNSPMSSIILDPSPEEEKTARDLREAMASSLIAVESGESPKILKSLDELANGMALVEKNSEDFLDGDQVDLDGNHIHSRQEGRAQCCGAKRQCVLQGYDEEKRRKVDETMVVEEIELGVSMPTTSLTTSIPNFKPPTRGRKYKMSSSVPDMTEADAVVPVPAAIFGMMVKTSESHPIIISPFFPVELLPILSQHLVMPQSTKSFSKKPLLLDSRIDVPSLLLSFAPPQSPQPSVIPSPIQPAFCTAQFAEQRTVRQIPSIGNLLLSSCPGKRLRLDGPSKRRGPVCRDLIKDLKRIKNEGVGCVVCCLDNEELALLGVPWDNYRDVAAEIGLDVIRLPMPDGFTPVSIELFDAQVTLIVTRYSLQGVNVLVHCRGGVGRAGITACAWAIKMGFVQPHPSLAIVEEASRRRSSTFNNSSSSISSATSAPPAELEHQIVMSIVERVIAMIRCRRGLKAIESYEQVQFLARYVASLRENARKAN</sequence>
<organism evidence="3 4">
    <name type="scientific">Cryptococcus depauperatus CBS 7841</name>
    <dbReference type="NCBI Taxonomy" id="1295531"/>
    <lineage>
        <taxon>Eukaryota</taxon>
        <taxon>Fungi</taxon>
        <taxon>Dikarya</taxon>
        <taxon>Basidiomycota</taxon>
        <taxon>Agaricomycotina</taxon>
        <taxon>Tremellomycetes</taxon>
        <taxon>Tremellales</taxon>
        <taxon>Cryptococcaceae</taxon>
        <taxon>Cryptococcus</taxon>
    </lineage>
</organism>
<dbReference type="RefSeq" id="XP_066071378.1">
    <property type="nucleotide sequence ID" value="XM_066215281.1"/>
</dbReference>
<keyword evidence="1" id="KW-0378">Hydrolase</keyword>
<dbReference type="SUPFAM" id="SSF52799">
    <property type="entry name" value="(Phosphotyrosine protein) phosphatases II"/>
    <property type="match status" value="1"/>
</dbReference>
<dbReference type="Gene3D" id="3.90.190.10">
    <property type="entry name" value="Protein tyrosine phosphatase superfamily"/>
    <property type="match status" value="1"/>
</dbReference>
<dbReference type="InterPro" id="IPR029021">
    <property type="entry name" value="Prot-tyrosine_phosphatase-like"/>
</dbReference>
<dbReference type="KEGG" id="cdep:91090128"/>
<dbReference type="PANTHER" id="PTHR23339">
    <property type="entry name" value="TYROSINE SPECIFIC PROTEIN PHOSPHATASE AND DUAL SPECIFICITY PROTEIN PHOSPHATASE"/>
    <property type="match status" value="1"/>
</dbReference>
<feature type="domain" description="Tyrosine specific protein phosphatases" evidence="2">
    <location>
        <begin position="507"/>
        <end position="579"/>
    </location>
</feature>
<reference evidence="3" key="2">
    <citation type="journal article" date="2022" name="Elife">
        <title>Obligate sexual reproduction of a homothallic fungus closely related to the Cryptococcus pathogenic species complex.</title>
        <authorList>
            <person name="Passer A.R."/>
            <person name="Clancey S.A."/>
            <person name="Shea T."/>
            <person name="David-Palma M."/>
            <person name="Averette A.F."/>
            <person name="Boekhout T."/>
            <person name="Porcel B.M."/>
            <person name="Nowrousian M."/>
            <person name="Cuomo C.A."/>
            <person name="Sun S."/>
            <person name="Heitman J."/>
            <person name="Coelho M.A."/>
        </authorList>
    </citation>
    <scope>NUCLEOTIDE SEQUENCE</scope>
    <source>
        <strain evidence="3">CBS 7841</strain>
    </source>
</reference>
<accession>A0A1E3HJ29</accession>
<proteinExistence type="predicted"/>
<dbReference type="PROSITE" id="PS50056">
    <property type="entry name" value="TYR_PHOSPHATASE_2"/>
    <property type="match status" value="1"/>
</dbReference>
<name>A0A1E3HJ29_9TREE</name>
<evidence type="ECO:0000313" key="4">
    <source>
        <dbReference type="Proteomes" id="UP000094043"/>
    </source>
</evidence>
<reference evidence="3" key="3">
    <citation type="submission" date="2024-01" db="EMBL/GenBank/DDBJ databases">
        <authorList>
            <person name="Coelho M.A."/>
            <person name="David-Palma M."/>
            <person name="Shea T."/>
            <person name="Sun S."/>
            <person name="Cuomo C.A."/>
            <person name="Heitman J."/>
        </authorList>
    </citation>
    <scope>NUCLEOTIDE SEQUENCE</scope>
    <source>
        <strain evidence="3">CBS 7841</strain>
    </source>
</reference>
<dbReference type="EMBL" id="CP143791">
    <property type="protein sequence ID" value="WVN90678.1"/>
    <property type="molecule type" value="Genomic_DNA"/>
</dbReference>
<dbReference type="GeneID" id="91090128"/>
<evidence type="ECO:0000313" key="3">
    <source>
        <dbReference type="EMBL" id="WVN90678.1"/>
    </source>
</evidence>